<dbReference type="Pfam" id="PF13505">
    <property type="entry name" value="OMP_b-brl"/>
    <property type="match status" value="1"/>
</dbReference>
<dbReference type="EMBL" id="JAVDXU010000002">
    <property type="protein sequence ID" value="MDR7270211.1"/>
    <property type="molecule type" value="Genomic_DNA"/>
</dbReference>
<feature type="domain" description="Outer membrane protein beta-barrel" evidence="4">
    <location>
        <begin position="5"/>
        <end position="186"/>
    </location>
</feature>
<evidence type="ECO:0000256" key="2">
    <source>
        <dbReference type="ARBA" id="ARBA00022729"/>
    </source>
</evidence>
<protein>
    <submittedName>
        <fullName evidence="5">Opacity protein-like surface antigen</fullName>
    </submittedName>
</protein>
<dbReference type="SUPFAM" id="SSF56925">
    <property type="entry name" value="OMPA-like"/>
    <property type="match status" value="1"/>
</dbReference>
<reference evidence="5 6" key="1">
    <citation type="submission" date="2023-07" db="EMBL/GenBank/DDBJ databases">
        <title>Sorghum-associated microbial communities from plants grown in Nebraska, USA.</title>
        <authorList>
            <person name="Schachtman D."/>
        </authorList>
    </citation>
    <scope>NUCLEOTIDE SEQUENCE [LARGE SCALE GENOMIC DNA]</scope>
    <source>
        <strain evidence="5 6">BE314</strain>
    </source>
</reference>
<dbReference type="InterPro" id="IPR027385">
    <property type="entry name" value="Beta-barrel_OMP"/>
</dbReference>
<comment type="subcellular location">
    <subcellularLocation>
        <location evidence="1">Cell outer membrane</location>
    </subcellularLocation>
</comment>
<dbReference type="Gene3D" id="2.40.160.20">
    <property type="match status" value="1"/>
</dbReference>
<evidence type="ECO:0000313" key="5">
    <source>
        <dbReference type="EMBL" id="MDR7270211.1"/>
    </source>
</evidence>
<evidence type="ECO:0000256" key="1">
    <source>
        <dbReference type="ARBA" id="ARBA00004442"/>
    </source>
</evidence>
<evidence type="ECO:0000256" key="3">
    <source>
        <dbReference type="SAM" id="SignalP"/>
    </source>
</evidence>
<proteinExistence type="predicted"/>
<feature type="signal peptide" evidence="3">
    <location>
        <begin position="1"/>
        <end position="16"/>
    </location>
</feature>
<keyword evidence="2 3" id="KW-0732">Signal</keyword>
<dbReference type="InterPro" id="IPR011250">
    <property type="entry name" value="OMP/PagP_B-barrel"/>
</dbReference>
<evidence type="ECO:0000259" key="4">
    <source>
        <dbReference type="Pfam" id="PF13505"/>
    </source>
</evidence>
<comment type="caution">
    <text evidence="5">The sequence shown here is derived from an EMBL/GenBank/DDBJ whole genome shotgun (WGS) entry which is preliminary data.</text>
</comment>
<keyword evidence="6" id="KW-1185">Reference proteome</keyword>
<gene>
    <name evidence="5" type="ORF">J2X20_002869</name>
</gene>
<organism evidence="5 6">
    <name type="scientific">Roseateles saccharophilus</name>
    <name type="common">Pseudomonas saccharophila</name>
    <dbReference type="NCBI Taxonomy" id="304"/>
    <lineage>
        <taxon>Bacteria</taxon>
        <taxon>Pseudomonadati</taxon>
        <taxon>Pseudomonadota</taxon>
        <taxon>Betaproteobacteria</taxon>
        <taxon>Burkholderiales</taxon>
        <taxon>Sphaerotilaceae</taxon>
        <taxon>Roseateles</taxon>
    </lineage>
</organism>
<sequence length="186" mass="19734">MRLLLPLLLISTAVHAEGLYVEAGSLARRYDLSVPGATNDGSAKGHVLSPLVRLGYEFDARWAVETGYAGHGAPGSSYRLGNQDGKLTAHGHSWLLGARARFALSERWALVGRLGLARNQSSLTGMGEAAGRAASGSTTALYGGLGLETTLTDHWQLGLAWEHLGMSREKGGSVINGISTTLRYKF</sequence>
<name>A0ABU1YMX9_ROSSA</name>
<dbReference type="RefSeq" id="WP_310265886.1">
    <property type="nucleotide sequence ID" value="NZ_JAVDXU010000002.1"/>
</dbReference>
<feature type="chain" id="PRO_5045803523" evidence="3">
    <location>
        <begin position="17"/>
        <end position="186"/>
    </location>
</feature>
<accession>A0ABU1YMX9</accession>
<dbReference type="Proteomes" id="UP001180453">
    <property type="component" value="Unassembled WGS sequence"/>
</dbReference>
<evidence type="ECO:0000313" key="6">
    <source>
        <dbReference type="Proteomes" id="UP001180453"/>
    </source>
</evidence>